<keyword evidence="2" id="KW-1185">Reference proteome</keyword>
<accession>A0A160FH40</accession>
<gene>
    <name evidence="1" type="ORF">AYM40_02335</name>
</gene>
<reference evidence="1 2" key="1">
    <citation type="journal article" date="2016" name="Gene">
        <title>PacBio SMRT assembly of a complex multi-replicon genome reveals chlorocatechol degradative operon in a region of genome plasticity.</title>
        <authorList>
            <person name="Ricker N."/>
            <person name="Shen S.Y."/>
            <person name="Goordial J."/>
            <person name="Jin S."/>
            <person name="Fulthorpe R.R."/>
        </authorList>
    </citation>
    <scope>NUCLEOTIDE SEQUENCE [LARGE SCALE GENOMIC DNA]</scope>
    <source>
        <strain evidence="1 2">OLGA172</strain>
    </source>
</reference>
<sequence length="79" mass="8881">MIKDKALALEVCNRMLKINGSLDEAIVFVQAHCSAEELDIFKQAMGEVMYMVFEQALIPIYKQHPDLVPEGQRVSGITD</sequence>
<name>A0A160FH40_9BURK</name>
<dbReference type="OrthoDB" id="9008236at2"/>
<organism evidence="1 2">
    <name type="scientific">Paraburkholderia phytofirmans OLGA172</name>
    <dbReference type="NCBI Taxonomy" id="1417228"/>
    <lineage>
        <taxon>Bacteria</taxon>
        <taxon>Pseudomonadati</taxon>
        <taxon>Pseudomonadota</taxon>
        <taxon>Betaproteobacteria</taxon>
        <taxon>Burkholderiales</taxon>
        <taxon>Burkholderiaceae</taxon>
        <taxon>Paraburkholderia</taxon>
    </lineage>
</organism>
<dbReference type="Proteomes" id="UP000076852">
    <property type="component" value="Chromosome 1"/>
</dbReference>
<evidence type="ECO:0000313" key="2">
    <source>
        <dbReference type="Proteomes" id="UP000076852"/>
    </source>
</evidence>
<dbReference type="AlphaFoldDB" id="A0A160FH40"/>
<dbReference type="RefSeq" id="WP_063494809.1">
    <property type="nucleotide sequence ID" value="NZ_CP014578.1"/>
</dbReference>
<proteinExistence type="predicted"/>
<dbReference type="KEGG" id="buz:AYM40_02335"/>
<dbReference type="EMBL" id="CP014578">
    <property type="protein sequence ID" value="ANB71334.1"/>
    <property type="molecule type" value="Genomic_DNA"/>
</dbReference>
<evidence type="ECO:0000313" key="1">
    <source>
        <dbReference type="EMBL" id="ANB71334.1"/>
    </source>
</evidence>
<protein>
    <submittedName>
        <fullName evidence="1">Uncharacterized protein</fullName>
    </submittedName>
</protein>